<accession>A0A2T7PBG4</accession>
<dbReference type="OrthoDB" id="6021743at2759"/>
<evidence type="ECO:0000259" key="2">
    <source>
        <dbReference type="Pfam" id="PF12657"/>
    </source>
</evidence>
<dbReference type="Proteomes" id="UP000245119">
    <property type="component" value="Linkage Group LG5"/>
</dbReference>
<dbReference type="InterPro" id="IPR036322">
    <property type="entry name" value="WD40_repeat_dom_sf"/>
</dbReference>
<dbReference type="STRING" id="400727.A0A2T7PBG4"/>
<sequence>MAYLLLAAAILIVFSVFQLADLSNQLSSSVADEFNVTLATISSPSSYVLKVQEQMASIAAVELTWSSILQGDGDAENKFLLLFVGMKNGDVVIWKLQLPVLGLQDCSILSRHSLHNLSAVTSLTWTDVPQRKHFGILGVGYEDGCVYLLPLQWEADSLRSQTFLTGSTVIESEADNMSVSCMTWMQCDETGPVLLYAKEHVLNSHCLSFPDNNIPDVLLTKSTSVCLGNSFPITCLECVGSTILMATQNGSVQLVKVEHREAELHIECERSLPFQHKEAGWICRACTFSPNAALCIALFSPSFSYDPAAQRFKDPTKIHMCCVPTCDMSSVESIVTSETDQLRCYSDVLEFSRQVVCGKAFNHELVGDMTRRLMSMSDTRLGMMVSRHMLTTLQHACQNRPLDMEVLEAVTMAQQNTTESILCNHILNAWLNLSNKRKEDITREDMSTVNTMFKWVQGSADKMERIGLEVIDGLNSVISQAQVSQETGCSICGAEQKYSGSLSAQCTNEHTFGICTKTLAVCQDFVYQYCSLCGALALSVRKLERLDWLPGDPALCTLCSNPLTISTAEYVM</sequence>
<feature type="domain" description="Transcription factor IIIC 90kDa subunit N-terminal" evidence="2">
    <location>
        <begin position="50"/>
        <end position="265"/>
    </location>
</feature>
<dbReference type="Gene3D" id="2.130.10.10">
    <property type="entry name" value="YVTN repeat-like/Quinoprotein amine dehydrogenase"/>
    <property type="match status" value="1"/>
</dbReference>
<evidence type="ECO:0000313" key="5">
    <source>
        <dbReference type="Proteomes" id="UP000245119"/>
    </source>
</evidence>
<feature type="chain" id="PRO_5015761328" evidence="1">
    <location>
        <begin position="21"/>
        <end position="572"/>
    </location>
</feature>
<feature type="signal peptide" evidence="1">
    <location>
        <begin position="1"/>
        <end position="20"/>
    </location>
</feature>
<evidence type="ECO:0000313" key="4">
    <source>
        <dbReference type="EMBL" id="PVD30748.1"/>
    </source>
</evidence>
<dbReference type="SUPFAM" id="SSF50978">
    <property type="entry name" value="WD40 repeat-like"/>
    <property type="match status" value="1"/>
</dbReference>
<dbReference type="Pfam" id="PF12660">
    <property type="entry name" value="zf-TFIIIC"/>
    <property type="match status" value="1"/>
</dbReference>
<dbReference type="PANTHER" id="PTHR15496">
    <property type="entry name" value="GENERAL TRANSCRIPTION FACTOR 3C POLYPEPTIDE 4 FAMILY"/>
    <property type="match status" value="1"/>
</dbReference>
<organism evidence="4 5">
    <name type="scientific">Pomacea canaliculata</name>
    <name type="common">Golden apple snail</name>
    <dbReference type="NCBI Taxonomy" id="400727"/>
    <lineage>
        <taxon>Eukaryota</taxon>
        <taxon>Metazoa</taxon>
        <taxon>Spiralia</taxon>
        <taxon>Lophotrochozoa</taxon>
        <taxon>Mollusca</taxon>
        <taxon>Gastropoda</taxon>
        <taxon>Caenogastropoda</taxon>
        <taxon>Architaenioglossa</taxon>
        <taxon>Ampullarioidea</taxon>
        <taxon>Ampullariidae</taxon>
        <taxon>Pomacea</taxon>
    </lineage>
</organism>
<dbReference type="EMBL" id="PZQS01000005">
    <property type="protein sequence ID" value="PVD30748.1"/>
    <property type="molecule type" value="Genomic_DNA"/>
</dbReference>
<gene>
    <name evidence="4" type="ORF">C0Q70_10023</name>
</gene>
<dbReference type="Pfam" id="PF12657">
    <property type="entry name" value="TFIIIC_delta"/>
    <property type="match status" value="1"/>
</dbReference>
<evidence type="ECO:0000256" key="1">
    <source>
        <dbReference type="SAM" id="SignalP"/>
    </source>
</evidence>
<dbReference type="GO" id="GO:0006384">
    <property type="term" value="P:transcription initiation at RNA polymerase III promoter"/>
    <property type="evidence" value="ECO:0007669"/>
    <property type="project" value="InterPro"/>
</dbReference>
<proteinExistence type="predicted"/>
<name>A0A2T7PBG4_POMCA</name>
<dbReference type="InterPro" id="IPR024764">
    <property type="entry name" value="TFIIIC_Znf"/>
</dbReference>
<keyword evidence="5" id="KW-1185">Reference proteome</keyword>
<comment type="caution">
    <text evidence="4">The sequence shown here is derived from an EMBL/GenBank/DDBJ whole genome shotgun (WGS) entry which is preliminary data.</text>
</comment>
<dbReference type="InterPro" id="IPR044230">
    <property type="entry name" value="GTF3C4"/>
</dbReference>
<evidence type="ECO:0000259" key="3">
    <source>
        <dbReference type="Pfam" id="PF12660"/>
    </source>
</evidence>
<keyword evidence="1" id="KW-0732">Signal</keyword>
<dbReference type="InterPro" id="IPR024761">
    <property type="entry name" value="TFIIIC_delta_N"/>
</dbReference>
<dbReference type="GO" id="GO:0000127">
    <property type="term" value="C:transcription factor TFIIIC complex"/>
    <property type="evidence" value="ECO:0007669"/>
    <property type="project" value="InterPro"/>
</dbReference>
<dbReference type="PANTHER" id="PTHR15496:SF2">
    <property type="entry name" value="GENERAL TRANSCRIPTION FACTOR 3C POLYPEPTIDE 4"/>
    <property type="match status" value="1"/>
</dbReference>
<feature type="domain" description="Transcription factor IIIC putative zinc-finger" evidence="3">
    <location>
        <begin position="485"/>
        <end position="544"/>
    </location>
</feature>
<dbReference type="GO" id="GO:0004402">
    <property type="term" value="F:histone acetyltransferase activity"/>
    <property type="evidence" value="ECO:0007669"/>
    <property type="project" value="InterPro"/>
</dbReference>
<dbReference type="AlphaFoldDB" id="A0A2T7PBG4"/>
<protein>
    <submittedName>
        <fullName evidence="4">Uncharacterized protein</fullName>
    </submittedName>
</protein>
<reference evidence="4 5" key="1">
    <citation type="submission" date="2018-04" db="EMBL/GenBank/DDBJ databases">
        <title>The genome of golden apple snail Pomacea canaliculata provides insight into stress tolerance and invasive adaptation.</title>
        <authorList>
            <person name="Liu C."/>
            <person name="Liu B."/>
            <person name="Ren Y."/>
            <person name="Zhang Y."/>
            <person name="Wang H."/>
            <person name="Li S."/>
            <person name="Jiang F."/>
            <person name="Yin L."/>
            <person name="Zhang G."/>
            <person name="Qian W."/>
            <person name="Fan W."/>
        </authorList>
    </citation>
    <scope>NUCLEOTIDE SEQUENCE [LARGE SCALE GENOMIC DNA]</scope>
    <source>
        <strain evidence="4">SZHN2017</strain>
        <tissue evidence="4">Muscle</tissue>
    </source>
</reference>
<dbReference type="InterPro" id="IPR015943">
    <property type="entry name" value="WD40/YVTN_repeat-like_dom_sf"/>
</dbReference>